<evidence type="ECO:0000313" key="1">
    <source>
        <dbReference type="EMBL" id="PMQ19311.1"/>
    </source>
</evidence>
<evidence type="ECO:0000313" key="2">
    <source>
        <dbReference type="Proteomes" id="UP000235739"/>
    </source>
</evidence>
<dbReference type="AlphaFoldDB" id="A0A2N7RZJ9"/>
<accession>A0A2N7RZJ9</accession>
<reference evidence="1 2" key="1">
    <citation type="journal article" date="2017" name="Elife">
        <title>Extensive horizontal gene transfer in cheese-associated bacteria.</title>
        <authorList>
            <person name="Bonham K.S."/>
            <person name="Wolfe B.E."/>
            <person name="Dutton R.J."/>
        </authorList>
    </citation>
    <scope>NUCLEOTIDE SEQUENCE [LARGE SCALE GENOMIC DNA]</scope>
    <source>
        <strain evidence="1 2">JB182</strain>
    </source>
</reference>
<sequence length="141" mass="16233">MFDPNDYLTEAQKQEIAEDMFRQQMREHLSNERQVSNHLYQINAELIHEVLDSSLGGDWREQLVASVQESLKKDLSFTIFRDSDRYTGGKDGPGVAPLREAVEKHAGRIEQRVLLAIEEMDEYRIAEIMRLVLTDRLGGGK</sequence>
<protein>
    <submittedName>
        <fullName evidence="1">Uncharacterized protein</fullName>
    </submittedName>
</protein>
<comment type="caution">
    <text evidence="1">The sequence shown here is derived from an EMBL/GenBank/DDBJ whole genome shotgun (WGS) entry which is preliminary data.</text>
</comment>
<dbReference type="EMBL" id="PNQX01000002">
    <property type="protein sequence ID" value="PMQ19311.1"/>
    <property type="molecule type" value="Genomic_DNA"/>
</dbReference>
<dbReference type="Proteomes" id="UP000235739">
    <property type="component" value="Unassembled WGS sequence"/>
</dbReference>
<name>A0A2N7RZJ9_9MICC</name>
<dbReference type="RefSeq" id="WP_102598538.1">
    <property type="nucleotide sequence ID" value="NZ_PNQX01000002.1"/>
</dbReference>
<proteinExistence type="predicted"/>
<gene>
    <name evidence="1" type="ORF">CIK84_11410</name>
</gene>
<organism evidence="1 2">
    <name type="scientific">Glutamicibacter arilaitensis</name>
    <dbReference type="NCBI Taxonomy" id="256701"/>
    <lineage>
        <taxon>Bacteria</taxon>
        <taxon>Bacillati</taxon>
        <taxon>Actinomycetota</taxon>
        <taxon>Actinomycetes</taxon>
        <taxon>Micrococcales</taxon>
        <taxon>Micrococcaceae</taxon>
        <taxon>Glutamicibacter</taxon>
    </lineage>
</organism>